<evidence type="ECO:0000313" key="8">
    <source>
        <dbReference type="Proteomes" id="UP000604046"/>
    </source>
</evidence>
<keyword evidence="2 5" id="KW-0812">Transmembrane</keyword>
<evidence type="ECO:0000259" key="6">
    <source>
        <dbReference type="Pfam" id="PF09359"/>
    </source>
</evidence>
<dbReference type="Pfam" id="PF09359">
    <property type="entry name" value="VTC"/>
    <property type="match status" value="1"/>
</dbReference>
<proteinExistence type="predicted"/>
<evidence type="ECO:0000313" key="7">
    <source>
        <dbReference type="EMBL" id="CAE7201039.1"/>
    </source>
</evidence>
<keyword evidence="4 5" id="KW-0472">Membrane</keyword>
<gene>
    <name evidence="7" type="primary">VTC4</name>
    <name evidence="7" type="ORF">SNAT2548_LOCUS5998</name>
</gene>
<dbReference type="Gene3D" id="3.20.100.30">
    <property type="entry name" value="VTC, catalytic tunnel domain"/>
    <property type="match status" value="1"/>
</dbReference>
<sequence>MPSEVSGDFTRCFWILEKYKGQAFSEVAEAHFLEELDSSLQTVDVQYQKMLNERGKAAASSAWRFSRRSRAKLLELLAQHDKSTKFSLAKTWSRGHLNALPFFTGSQVCEQLRSLAGADARHTPYAMKPAMDAENFERTSYKFVMKSEDTVDFMCEVLPHLPLHIFKKDGQVLAATHSIYLDGEDLPLYHKKASKDPDGAVLLRLRWYDVDDPDAFYAETKVSKNKVTREPAKKTRARIEKSSLMDLLQGRGLLGSPILEEFAKKIGLLHATPVIRTTSRRVCFQVPDDASLRITVDLDFEAVLEGVSKGVWQFEKKLGPYVHFASQDAVQYPLAIVEIKVQGGGEYDPPMPAWLEKIVEAHNMVELEISKYLFAVAALLPNEIAYVPEWFHDSLALQTEVHQKKKPSVRIDPRTILKTENITLKWFGVATIPLGSVIVSSRRVSRTLHLVSLSFSILIIVYATRLYLLRVELLTNGKALLPDRKGMVLAAVCLCAYGILYTLMIDFE</sequence>
<comment type="subcellular location">
    <subcellularLocation>
        <location evidence="1">Endomembrane system</location>
        <topology evidence="1">Multi-pass membrane protein</topology>
    </subcellularLocation>
</comment>
<evidence type="ECO:0000256" key="4">
    <source>
        <dbReference type="ARBA" id="ARBA00023136"/>
    </source>
</evidence>
<evidence type="ECO:0000256" key="2">
    <source>
        <dbReference type="ARBA" id="ARBA00022692"/>
    </source>
</evidence>
<evidence type="ECO:0000256" key="5">
    <source>
        <dbReference type="SAM" id="Phobius"/>
    </source>
</evidence>
<dbReference type="OrthoDB" id="6493944at2759"/>
<dbReference type="PANTHER" id="PTHR46140:SF1">
    <property type="entry name" value="VACUOLAR TRANSPORTER CHAPERONE COMPLEX SUBUNIT 4-RELATED"/>
    <property type="match status" value="1"/>
</dbReference>
<dbReference type="InterPro" id="IPR018966">
    <property type="entry name" value="VTC_domain"/>
</dbReference>
<feature type="domain" description="VTC" evidence="6">
    <location>
        <begin position="138"/>
        <end position="379"/>
    </location>
</feature>
<dbReference type="GO" id="GO:0012505">
    <property type="term" value="C:endomembrane system"/>
    <property type="evidence" value="ECO:0007669"/>
    <property type="project" value="UniProtKB-SubCell"/>
</dbReference>
<name>A0A812JH09_9DINO</name>
<dbReference type="GO" id="GO:0006799">
    <property type="term" value="P:polyphosphate biosynthetic process"/>
    <property type="evidence" value="ECO:0007669"/>
    <property type="project" value="UniProtKB-ARBA"/>
</dbReference>
<keyword evidence="3 5" id="KW-1133">Transmembrane helix</keyword>
<dbReference type="EMBL" id="CAJNDS010000391">
    <property type="protein sequence ID" value="CAE7201039.1"/>
    <property type="molecule type" value="Genomic_DNA"/>
</dbReference>
<reference evidence="7" key="1">
    <citation type="submission" date="2021-02" db="EMBL/GenBank/DDBJ databases">
        <authorList>
            <person name="Dougan E. K."/>
            <person name="Rhodes N."/>
            <person name="Thang M."/>
            <person name="Chan C."/>
        </authorList>
    </citation>
    <scope>NUCLEOTIDE SEQUENCE</scope>
</reference>
<dbReference type="Proteomes" id="UP000604046">
    <property type="component" value="Unassembled WGS sequence"/>
</dbReference>
<feature type="transmembrane region" description="Helical" evidence="5">
    <location>
        <begin position="488"/>
        <end position="507"/>
    </location>
</feature>
<accession>A0A812JH09</accession>
<feature type="transmembrane region" description="Helical" evidence="5">
    <location>
        <begin position="448"/>
        <end position="468"/>
    </location>
</feature>
<comment type="caution">
    <text evidence="7">The sequence shown here is derived from an EMBL/GenBank/DDBJ whole genome shotgun (WGS) entry which is preliminary data.</text>
</comment>
<dbReference type="PANTHER" id="PTHR46140">
    <property type="entry name" value="VACUOLAR TRANSPORTER CHAPERONE 1-RELATED"/>
    <property type="match status" value="1"/>
</dbReference>
<dbReference type="InterPro" id="IPR042267">
    <property type="entry name" value="VTC_sf"/>
</dbReference>
<keyword evidence="8" id="KW-1185">Reference proteome</keyword>
<evidence type="ECO:0000256" key="1">
    <source>
        <dbReference type="ARBA" id="ARBA00004127"/>
    </source>
</evidence>
<organism evidence="7 8">
    <name type="scientific">Symbiodinium natans</name>
    <dbReference type="NCBI Taxonomy" id="878477"/>
    <lineage>
        <taxon>Eukaryota</taxon>
        <taxon>Sar</taxon>
        <taxon>Alveolata</taxon>
        <taxon>Dinophyceae</taxon>
        <taxon>Suessiales</taxon>
        <taxon>Symbiodiniaceae</taxon>
        <taxon>Symbiodinium</taxon>
    </lineage>
</organism>
<protein>
    <submittedName>
        <fullName evidence="7">VTC4 protein</fullName>
    </submittedName>
</protein>
<dbReference type="InterPro" id="IPR051572">
    <property type="entry name" value="VTC_Complex_Subunit"/>
</dbReference>
<dbReference type="AlphaFoldDB" id="A0A812JH09"/>
<evidence type="ECO:0000256" key="3">
    <source>
        <dbReference type="ARBA" id="ARBA00022989"/>
    </source>
</evidence>